<dbReference type="HAMAP" id="MF_02090">
    <property type="entry name" value="NadE_glutamine_dep"/>
    <property type="match status" value="1"/>
</dbReference>
<dbReference type="CDD" id="cd07570">
    <property type="entry name" value="GAT_Gln-NAD-synth"/>
    <property type="match status" value="1"/>
</dbReference>
<dbReference type="AlphaFoldDB" id="A0A3B0XFQ8"/>
<reference evidence="9" key="1">
    <citation type="submission" date="2018-06" db="EMBL/GenBank/DDBJ databases">
        <authorList>
            <person name="Zhirakovskaya E."/>
        </authorList>
    </citation>
    <scope>NUCLEOTIDE SEQUENCE</scope>
</reference>
<dbReference type="PIRSF" id="PIRSF006630">
    <property type="entry name" value="NADS_GAT"/>
    <property type="match status" value="1"/>
</dbReference>
<dbReference type="InterPro" id="IPR003694">
    <property type="entry name" value="NAD_synthase"/>
</dbReference>
<evidence type="ECO:0000256" key="4">
    <source>
        <dbReference type="ARBA" id="ARBA00022598"/>
    </source>
</evidence>
<dbReference type="GO" id="GO:0016740">
    <property type="term" value="F:transferase activity"/>
    <property type="evidence" value="ECO:0007669"/>
    <property type="project" value="UniProtKB-KW"/>
</dbReference>
<dbReference type="PANTHER" id="PTHR23090">
    <property type="entry name" value="NH 3 /GLUTAMINE-DEPENDENT NAD + SYNTHETASE"/>
    <property type="match status" value="1"/>
</dbReference>
<dbReference type="NCBIfam" id="NF010588">
    <property type="entry name" value="PRK13981.1"/>
    <property type="match status" value="1"/>
</dbReference>
<dbReference type="GO" id="GO:0005524">
    <property type="term" value="F:ATP binding"/>
    <property type="evidence" value="ECO:0007669"/>
    <property type="project" value="UniProtKB-KW"/>
</dbReference>
<dbReference type="UniPathway" id="UPA00253">
    <property type="reaction ID" value="UER00334"/>
</dbReference>
<dbReference type="Gene3D" id="3.60.110.10">
    <property type="entry name" value="Carbon-nitrogen hydrolase"/>
    <property type="match status" value="1"/>
</dbReference>
<comment type="similarity">
    <text evidence="2">In the C-terminal section; belongs to the NAD synthetase family.</text>
</comment>
<dbReference type="EMBL" id="UOFE01000048">
    <property type="protein sequence ID" value="VAW55436.1"/>
    <property type="molecule type" value="Genomic_DNA"/>
</dbReference>
<organism evidence="9">
    <name type="scientific">hydrothermal vent metagenome</name>
    <dbReference type="NCBI Taxonomy" id="652676"/>
    <lineage>
        <taxon>unclassified sequences</taxon>
        <taxon>metagenomes</taxon>
        <taxon>ecological metagenomes</taxon>
    </lineage>
</organism>
<dbReference type="GO" id="GO:0003952">
    <property type="term" value="F:NAD+ synthase (glutamine-hydrolyzing) activity"/>
    <property type="evidence" value="ECO:0007669"/>
    <property type="project" value="UniProtKB-EC"/>
</dbReference>
<evidence type="ECO:0000256" key="2">
    <source>
        <dbReference type="ARBA" id="ARBA00007145"/>
    </source>
</evidence>
<dbReference type="GO" id="GO:0009435">
    <property type="term" value="P:NAD+ biosynthetic process"/>
    <property type="evidence" value="ECO:0007669"/>
    <property type="project" value="UniProtKB-UniPathway"/>
</dbReference>
<evidence type="ECO:0000256" key="1">
    <source>
        <dbReference type="ARBA" id="ARBA00005188"/>
    </source>
</evidence>
<evidence type="ECO:0000256" key="7">
    <source>
        <dbReference type="ARBA" id="ARBA00023027"/>
    </source>
</evidence>
<keyword evidence="5" id="KW-0547">Nucleotide-binding</keyword>
<dbReference type="InterPro" id="IPR000132">
    <property type="entry name" value="Nitrilase/CN_hydratase_CS"/>
</dbReference>
<keyword evidence="7" id="KW-0520">NAD</keyword>
<dbReference type="PROSITE" id="PS50263">
    <property type="entry name" value="CN_HYDROLASE"/>
    <property type="match status" value="1"/>
</dbReference>
<name>A0A3B0XFQ8_9ZZZZ</name>
<dbReference type="PROSITE" id="PS00920">
    <property type="entry name" value="NITRIL_CHT_1"/>
    <property type="match status" value="1"/>
</dbReference>
<accession>A0A3B0XFQ8</accession>
<dbReference type="InterPro" id="IPR003010">
    <property type="entry name" value="C-N_Hydrolase"/>
</dbReference>
<keyword evidence="9" id="KW-0808">Transferase</keyword>
<gene>
    <name evidence="9" type="ORF">MNBD_GAMMA05-2471</name>
</gene>
<dbReference type="CDD" id="cd00553">
    <property type="entry name" value="NAD_synthase"/>
    <property type="match status" value="1"/>
</dbReference>
<dbReference type="InterPro" id="IPR022310">
    <property type="entry name" value="NAD/GMP_synthase"/>
</dbReference>
<evidence type="ECO:0000256" key="3">
    <source>
        <dbReference type="ARBA" id="ARBA00012743"/>
    </source>
</evidence>
<dbReference type="Pfam" id="PF02540">
    <property type="entry name" value="NAD_synthase"/>
    <property type="match status" value="1"/>
</dbReference>
<evidence type="ECO:0000313" key="9">
    <source>
        <dbReference type="EMBL" id="VAW55436.1"/>
    </source>
</evidence>
<evidence type="ECO:0000256" key="6">
    <source>
        <dbReference type="ARBA" id="ARBA00022840"/>
    </source>
</evidence>
<dbReference type="SUPFAM" id="SSF52402">
    <property type="entry name" value="Adenine nucleotide alpha hydrolases-like"/>
    <property type="match status" value="1"/>
</dbReference>
<comment type="pathway">
    <text evidence="1">Cofactor biosynthesis; NAD(+) biosynthesis; NAD(+) from deamido-NAD(+) (L-Gln route): step 1/1.</text>
</comment>
<dbReference type="SUPFAM" id="SSF56317">
    <property type="entry name" value="Carbon-nitrogen hydrolase"/>
    <property type="match status" value="1"/>
</dbReference>
<protein>
    <recommendedName>
        <fullName evidence="3">NAD(+) synthase (glutamine-hydrolyzing)</fullName>
        <ecNumber evidence="3">6.3.5.1</ecNumber>
    </recommendedName>
</protein>
<dbReference type="GO" id="GO:0000257">
    <property type="term" value="F:nitrilase activity"/>
    <property type="evidence" value="ECO:0007669"/>
    <property type="project" value="UniProtKB-ARBA"/>
</dbReference>
<dbReference type="NCBIfam" id="TIGR00552">
    <property type="entry name" value="nadE"/>
    <property type="match status" value="1"/>
</dbReference>
<feature type="domain" description="CN hydrolase" evidence="8">
    <location>
        <begin position="15"/>
        <end position="262"/>
    </location>
</feature>
<sequence>MSGNNSAEINLPAPINIAMVQDGFQVGDIRSNADKIIETSIQASQQGADLVVFPELALVGYPPEDLLHRRGFLDQTKVECKRIQQQLAQHVGETGVVFGLPVEATSVENESLYNAAIYVYKGEIKQIYVKQSLPNYSVFDELRYFEAGYESGIIEVKGHKIGLLICEDVWQAEYINQAKESGAQAIIVLNASPFHMNKHCERLDVLQRHAKQFDLPILYINMTGGQDELVFDGDSLAINNAAELVARAKLFEKDIVSIQFDGKNVSSQYPVVEVESGKEFFDEAVTYKALVTGVRDFVRQNSFTGVVIGLSGGVDSALTLAIAVDALGAENVQAVMMPSRYTADMSLYDAQEEAKTLNVKYDVIEIESIFNQYIDSLSAIFDGAESDTTEENLQARCRGMLLMAISNKTGRMVLTTGNKSEMAVGYATLYGDMCGGFAPIKDVCKTLVYKLCRYRNSVSVVIPERVLTRPPTAELREDQCDQDALPEYDILDRILELSVEQDKPIDEIVAEGIDRADVLHVITLVQRNEHKRRQSAPGIRITRRAFGRDRRYPITSGYRRK</sequence>
<dbReference type="Gene3D" id="3.40.50.620">
    <property type="entry name" value="HUPs"/>
    <property type="match status" value="1"/>
</dbReference>
<proteinExistence type="inferred from homology"/>
<keyword evidence="6" id="KW-0067">ATP-binding</keyword>
<dbReference type="InterPro" id="IPR036526">
    <property type="entry name" value="C-N_Hydrolase_sf"/>
</dbReference>
<dbReference type="GO" id="GO:0005737">
    <property type="term" value="C:cytoplasm"/>
    <property type="evidence" value="ECO:0007669"/>
    <property type="project" value="InterPro"/>
</dbReference>
<dbReference type="GO" id="GO:0004359">
    <property type="term" value="F:glutaminase activity"/>
    <property type="evidence" value="ECO:0007669"/>
    <property type="project" value="InterPro"/>
</dbReference>
<dbReference type="EC" id="6.3.5.1" evidence="3"/>
<keyword evidence="9" id="KW-0315">Glutamine amidotransferase</keyword>
<dbReference type="InterPro" id="IPR014729">
    <property type="entry name" value="Rossmann-like_a/b/a_fold"/>
</dbReference>
<dbReference type="PANTHER" id="PTHR23090:SF9">
    <property type="entry name" value="GLUTAMINE-DEPENDENT NAD(+) SYNTHETASE"/>
    <property type="match status" value="1"/>
</dbReference>
<dbReference type="FunFam" id="3.40.50.620:FF:000106">
    <property type="entry name" value="Glutamine-dependent NAD(+) synthetase"/>
    <property type="match status" value="1"/>
</dbReference>
<dbReference type="InterPro" id="IPR014445">
    <property type="entry name" value="Gln-dep_NAD_synthase"/>
</dbReference>
<evidence type="ECO:0000259" key="8">
    <source>
        <dbReference type="PROSITE" id="PS50263"/>
    </source>
</evidence>
<keyword evidence="4 9" id="KW-0436">Ligase</keyword>
<evidence type="ECO:0000256" key="5">
    <source>
        <dbReference type="ARBA" id="ARBA00022741"/>
    </source>
</evidence>
<dbReference type="Pfam" id="PF00795">
    <property type="entry name" value="CN_hydrolase"/>
    <property type="match status" value="1"/>
</dbReference>